<dbReference type="PANTHER" id="PTHR30344:SF1">
    <property type="entry name" value="6-PHOSPHOGLUCONOLACTONASE"/>
    <property type="match status" value="1"/>
</dbReference>
<dbReference type="Gene3D" id="2.130.10.10">
    <property type="entry name" value="YVTN repeat-like/Quinoprotein amine dehydrogenase"/>
    <property type="match status" value="3"/>
</dbReference>
<dbReference type="Proteomes" id="UP001057474">
    <property type="component" value="Chromosome"/>
</dbReference>
<keyword evidence="2" id="KW-0119">Carbohydrate metabolism</keyword>
<evidence type="ECO:0000313" key="4">
    <source>
        <dbReference type="EMBL" id="USQ14550.1"/>
    </source>
</evidence>
<evidence type="ECO:0000256" key="3">
    <source>
        <dbReference type="SAM" id="SignalP"/>
    </source>
</evidence>
<evidence type="ECO:0000256" key="1">
    <source>
        <dbReference type="ARBA" id="ARBA00005564"/>
    </source>
</evidence>
<dbReference type="RefSeq" id="WP_252581148.1">
    <property type="nucleotide sequence ID" value="NZ_CP071527.1"/>
</dbReference>
<dbReference type="InterPro" id="IPR019405">
    <property type="entry name" value="Lactonase_7-beta_prop"/>
</dbReference>
<gene>
    <name evidence="4" type="ORF">J2N86_04335</name>
</gene>
<feature type="signal peptide" evidence="3">
    <location>
        <begin position="1"/>
        <end position="19"/>
    </location>
</feature>
<comment type="similarity">
    <text evidence="1">Belongs to the cycloisomerase 2 family.</text>
</comment>
<dbReference type="Pfam" id="PF10282">
    <property type="entry name" value="Lactonase"/>
    <property type="match status" value="3"/>
</dbReference>
<protein>
    <submittedName>
        <fullName evidence="4">Beta-propeller fold lactonase family protein</fullName>
    </submittedName>
</protein>
<feature type="chain" id="PRO_5046918870" evidence="3">
    <location>
        <begin position="20"/>
        <end position="501"/>
    </location>
</feature>
<dbReference type="PANTHER" id="PTHR30344">
    <property type="entry name" value="6-PHOSPHOGLUCONOLACTONASE-RELATED"/>
    <property type="match status" value="1"/>
</dbReference>
<dbReference type="EMBL" id="CP071527">
    <property type="protein sequence ID" value="USQ14550.1"/>
    <property type="molecule type" value="Genomic_DNA"/>
</dbReference>
<evidence type="ECO:0000256" key="2">
    <source>
        <dbReference type="ARBA" id="ARBA00022526"/>
    </source>
</evidence>
<dbReference type="SUPFAM" id="SSF82171">
    <property type="entry name" value="DPP6 N-terminal domain-like"/>
    <property type="match status" value="1"/>
</dbReference>
<sequence length="501" mass="51907">MINKGLFGLLLLFTQYVSAEVPTLAKTLDNKGSDAIAELSVAANDRSATICSNFVQNCTINIGTTSCVNPPGFVTVTNNSIVNARNIAASSSDTNYLSSVIQNNHCPSILKPNASCTISFTSNTPSAYYVPNVVVKGSNTNATFFNINALQCSTPQTGALVPIPGSPFPTGNPSNLAATPNSKFLYVANYGSGVTGYLITPTTGVLVPLAGSPYNPGDNYAGIAVSPNGQYVYTTDSTNNLVAQFAINQTTGVLTFVNSYPTGSSTPVFIGFTPNGQFAYVANLNGHTVSAYTVNSTTGVLTAIAGSPFSVPPSSSQPQGLTSSPNGQFLYVIDYFSAFGGGKVDAFSIDQSTGALTALPGSPYQTGTYPTSIITNSTGSFIYVAAGNGPGLKTSEFNTSIWIYSANSTTGALTDVTPIMPDTAASGIALTPDDKFTYDTRYQDDLIIASSVDPTSGLLSILPYGPYATANGPSAIIVTPNGLFVYVINANSNTISGYVIH</sequence>
<keyword evidence="5" id="KW-1185">Reference proteome</keyword>
<keyword evidence="3" id="KW-0732">Signal</keyword>
<keyword evidence="2" id="KW-0313">Glucose metabolism</keyword>
<name>A0ABY4YA88_9GAMM</name>
<organism evidence="4 5">
    <name type="scientific">Legionella lytica</name>
    <dbReference type="NCBI Taxonomy" id="96232"/>
    <lineage>
        <taxon>Bacteria</taxon>
        <taxon>Pseudomonadati</taxon>
        <taxon>Pseudomonadota</taxon>
        <taxon>Gammaproteobacteria</taxon>
        <taxon>Legionellales</taxon>
        <taxon>Legionellaceae</taxon>
        <taxon>Legionella</taxon>
    </lineage>
</organism>
<proteinExistence type="inferred from homology"/>
<accession>A0ABY4YA88</accession>
<dbReference type="InterPro" id="IPR050282">
    <property type="entry name" value="Cycloisomerase_2"/>
</dbReference>
<dbReference type="InterPro" id="IPR015943">
    <property type="entry name" value="WD40/YVTN_repeat-like_dom_sf"/>
</dbReference>
<evidence type="ECO:0000313" key="5">
    <source>
        <dbReference type="Proteomes" id="UP001057474"/>
    </source>
</evidence>
<reference evidence="4" key="1">
    <citation type="submission" date="2021-03" db="EMBL/GenBank/DDBJ databases">
        <title>Legionella lytica PCM 2298.</title>
        <authorList>
            <person name="Koper P."/>
        </authorList>
    </citation>
    <scope>NUCLEOTIDE SEQUENCE</scope>
    <source>
        <strain evidence="4">PCM 2298</strain>
    </source>
</reference>